<evidence type="ECO:0000313" key="1">
    <source>
        <dbReference type="EMBL" id="MXG91996.1"/>
    </source>
</evidence>
<dbReference type="RefSeq" id="WP_160879926.1">
    <property type="nucleotide sequence ID" value="NZ_WUEK01000016.1"/>
</dbReference>
<gene>
    <name evidence="1" type="ORF">GRQ65_20850</name>
</gene>
<dbReference type="EMBL" id="WUEK01000016">
    <property type="protein sequence ID" value="MXG91996.1"/>
    <property type="molecule type" value="Genomic_DNA"/>
</dbReference>
<accession>A0A6L7F492</accession>
<proteinExistence type="predicted"/>
<reference evidence="1 2" key="1">
    <citation type="submission" date="2019-12" db="EMBL/GenBank/DDBJ databases">
        <authorList>
            <person name="Kun Z."/>
        </authorList>
    </citation>
    <scope>NUCLEOTIDE SEQUENCE [LARGE SCALE GENOMIC DNA]</scope>
    <source>
        <strain evidence="1 2">YIM 123512</strain>
    </source>
</reference>
<protein>
    <submittedName>
        <fullName evidence="1">Uncharacterized protein</fullName>
    </submittedName>
</protein>
<organism evidence="1 2">
    <name type="scientific">Nocardioides flavescens</name>
    <dbReference type="NCBI Taxonomy" id="2691959"/>
    <lineage>
        <taxon>Bacteria</taxon>
        <taxon>Bacillati</taxon>
        <taxon>Actinomycetota</taxon>
        <taxon>Actinomycetes</taxon>
        <taxon>Propionibacteriales</taxon>
        <taxon>Nocardioidaceae</taxon>
        <taxon>Nocardioides</taxon>
    </lineage>
</organism>
<dbReference type="AlphaFoldDB" id="A0A6L7F492"/>
<evidence type="ECO:0000313" key="2">
    <source>
        <dbReference type="Proteomes" id="UP000473325"/>
    </source>
</evidence>
<keyword evidence="2" id="KW-1185">Reference proteome</keyword>
<name>A0A6L7F492_9ACTN</name>
<dbReference type="Proteomes" id="UP000473325">
    <property type="component" value="Unassembled WGS sequence"/>
</dbReference>
<sequence>MRLLRGPRRRDGDPVATYAAVLDGAHLWLEVDGASGPLSLRAVGVRESVELGEGPHDLTGLVADAYDVVVGRTRIGVAADLQRPLTRSPLAPDGVSRWEPQDDGGRLRLVRTRLVPTAVLDDVELRGERIHLRLRPPGPPETGTHLLLLDQDDTVLATLAVTAHHDADGSGRVEALVGVDDLPPGWFGMLRVALGGSGDDAVRVRRRDDDLRDANHAVLLPELHDDGRLRARLRWNPEGLLALRSLDPTLTPEEQA</sequence>
<comment type="caution">
    <text evidence="1">The sequence shown here is derived from an EMBL/GenBank/DDBJ whole genome shotgun (WGS) entry which is preliminary data.</text>
</comment>